<evidence type="ECO:0000313" key="5">
    <source>
        <dbReference type="Proteomes" id="UP001187531"/>
    </source>
</evidence>
<dbReference type="PANTHER" id="PTHR12377:SF2">
    <property type="entry name" value="CYTOSOLIC IRON-SULFUR ASSEMBLY COMPONENT 2A"/>
    <property type="match status" value="1"/>
</dbReference>
<dbReference type="SUPFAM" id="SSF117916">
    <property type="entry name" value="Fe-S cluster assembly (FSCA) domain-like"/>
    <property type="match status" value="1"/>
</dbReference>
<dbReference type="GO" id="GO:0007059">
    <property type="term" value="P:chromosome segregation"/>
    <property type="evidence" value="ECO:0007669"/>
    <property type="project" value="UniProtKB-KW"/>
</dbReference>
<evidence type="ECO:0000256" key="2">
    <source>
        <dbReference type="ARBA" id="ARBA00022829"/>
    </source>
</evidence>
<keyword evidence="5" id="KW-1185">Reference proteome</keyword>
<reference evidence="4" key="1">
    <citation type="submission" date="2023-07" db="EMBL/GenBank/DDBJ databases">
        <title>Chromosome-level genome assembly of Artemia franciscana.</title>
        <authorList>
            <person name="Jo E."/>
        </authorList>
    </citation>
    <scope>NUCLEOTIDE SEQUENCE</scope>
    <source>
        <tissue evidence="4">Whole body</tissue>
    </source>
</reference>
<accession>A0AA88HZS2</accession>
<comment type="caution">
    <text evidence="4">The sequence shown here is derived from an EMBL/GenBank/DDBJ whole genome shotgun (WGS) entry which is preliminary data.</text>
</comment>
<feature type="domain" description="MIP18 family-like" evidence="3">
    <location>
        <begin position="9"/>
        <end position="81"/>
    </location>
</feature>
<proteinExistence type="inferred from homology"/>
<organism evidence="4 5">
    <name type="scientific">Artemia franciscana</name>
    <name type="common">Brine shrimp</name>
    <name type="synonym">Artemia sanfranciscana</name>
    <dbReference type="NCBI Taxonomy" id="6661"/>
    <lineage>
        <taxon>Eukaryota</taxon>
        <taxon>Metazoa</taxon>
        <taxon>Ecdysozoa</taxon>
        <taxon>Arthropoda</taxon>
        <taxon>Crustacea</taxon>
        <taxon>Branchiopoda</taxon>
        <taxon>Anostraca</taxon>
        <taxon>Artemiidae</taxon>
        <taxon>Artemia</taxon>
    </lineage>
</organism>
<evidence type="ECO:0000256" key="1">
    <source>
        <dbReference type="ARBA" id="ARBA00010381"/>
    </source>
</evidence>
<dbReference type="Gene3D" id="6.10.250.1280">
    <property type="match status" value="1"/>
</dbReference>
<sequence length="132" mass="15123">MEKCEEIKEIIYDSLRNIQDPEKPMTLEDLNVITEEAIEVEYCQEMECYQITVTFLPTVPHCSLASLIGLCIRTQIRKSIDEKYKLKIIVKKGSHASEKEVNKQINDKERVSAAMENPNLKEMVEACISGES</sequence>
<dbReference type="InterPro" id="IPR002744">
    <property type="entry name" value="MIP18-like"/>
</dbReference>
<keyword evidence="2" id="KW-0159">Chromosome partition</keyword>
<comment type="similarity">
    <text evidence="1">Belongs to the MIP18 family.</text>
</comment>
<dbReference type="FunFam" id="3.30.300.130:FF:000004">
    <property type="entry name" value="cytosolic iron-sulfur assembly component 2A"/>
    <property type="match status" value="1"/>
</dbReference>
<protein>
    <recommendedName>
        <fullName evidence="3">MIP18 family-like domain-containing protein</fullName>
    </recommendedName>
</protein>
<dbReference type="GO" id="GO:0051604">
    <property type="term" value="P:protein maturation"/>
    <property type="evidence" value="ECO:0007669"/>
    <property type="project" value="InterPro"/>
</dbReference>
<dbReference type="PANTHER" id="PTHR12377">
    <property type="entry name" value="CYTOSOLIC IRON-SULFUR ASSEMBLY COMPONENT 2B-RELATED"/>
    <property type="match status" value="1"/>
</dbReference>
<evidence type="ECO:0000259" key="3">
    <source>
        <dbReference type="Pfam" id="PF01883"/>
    </source>
</evidence>
<dbReference type="EMBL" id="JAVRJZ010000009">
    <property type="protein sequence ID" value="KAK2718714.1"/>
    <property type="molecule type" value="Genomic_DNA"/>
</dbReference>
<dbReference type="InterPro" id="IPR039796">
    <property type="entry name" value="MIP18"/>
</dbReference>
<dbReference type="Gene3D" id="3.30.300.130">
    <property type="entry name" value="Fe-S cluster assembly (FSCA)"/>
    <property type="match status" value="1"/>
</dbReference>
<evidence type="ECO:0000313" key="4">
    <source>
        <dbReference type="EMBL" id="KAK2718714.1"/>
    </source>
</evidence>
<gene>
    <name evidence="4" type="ORF">QYM36_005895</name>
</gene>
<dbReference type="InterPro" id="IPR034904">
    <property type="entry name" value="FSCA_dom_sf"/>
</dbReference>
<dbReference type="Proteomes" id="UP001187531">
    <property type="component" value="Unassembled WGS sequence"/>
</dbReference>
<dbReference type="AlphaFoldDB" id="A0AA88HZS2"/>
<dbReference type="Pfam" id="PF01883">
    <property type="entry name" value="FeS_assembly_P"/>
    <property type="match status" value="1"/>
</dbReference>
<name>A0AA88HZS2_ARTSF</name>